<dbReference type="RefSeq" id="WP_381727727.1">
    <property type="nucleotide sequence ID" value="NZ_JBHVBU010000081.1"/>
</dbReference>
<dbReference type="Proteomes" id="UP001600650">
    <property type="component" value="Unassembled WGS sequence"/>
</dbReference>
<proteinExistence type="predicted"/>
<reference evidence="1 2" key="1">
    <citation type="submission" date="2024-09" db="EMBL/GenBank/DDBJ databases">
        <title>The Natural Products Discovery Center: Release of the First 8490 Sequenced Strains for Exploring Actinobacteria Biosynthetic Diversity.</title>
        <authorList>
            <person name="Kalkreuter E."/>
            <person name="Kautsar S.A."/>
            <person name="Yang D."/>
            <person name="Bader C.D."/>
            <person name="Teijaro C.N."/>
            <person name="Fluegel L."/>
            <person name="Davis C.M."/>
            <person name="Simpson J.R."/>
            <person name="Lauterbach L."/>
            <person name="Steele A.D."/>
            <person name="Gui C."/>
            <person name="Meng S."/>
            <person name="Li G."/>
            <person name="Viehrig K."/>
            <person name="Ye F."/>
            <person name="Su P."/>
            <person name="Kiefer A.F."/>
            <person name="Nichols A."/>
            <person name="Cepeda A.J."/>
            <person name="Yan W."/>
            <person name="Fan B."/>
            <person name="Jiang Y."/>
            <person name="Adhikari A."/>
            <person name="Zheng C.-J."/>
            <person name="Schuster L."/>
            <person name="Cowan T.M."/>
            <person name="Smanski M.J."/>
            <person name="Chevrette M.G."/>
            <person name="De Carvalho L.P.S."/>
            <person name="Shen B."/>
        </authorList>
    </citation>
    <scope>NUCLEOTIDE SEQUENCE [LARGE SCALE GENOMIC DNA]</scope>
    <source>
        <strain evidence="1 2">NPDC057399</strain>
    </source>
</reference>
<name>A0ABW6JL71_STRCE</name>
<evidence type="ECO:0000313" key="2">
    <source>
        <dbReference type="Proteomes" id="UP001600650"/>
    </source>
</evidence>
<gene>
    <name evidence="1" type="ORF">ACFU0X_24430</name>
</gene>
<accession>A0ABW6JL71</accession>
<evidence type="ECO:0000313" key="1">
    <source>
        <dbReference type="EMBL" id="MFE7966144.1"/>
    </source>
</evidence>
<comment type="caution">
    <text evidence="1">The sequence shown here is derived from an EMBL/GenBank/DDBJ whole genome shotgun (WGS) entry which is preliminary data.</text>
</comment>
<dbReference type="EMBL" id="JBHVBU010000081">
    <property type="protein sequence ID" value="MFE7966144.1"/>
    <property type="molecule type" value="Genomic_DNA"/>
</dbReference>
<organism evidence="1 2">
    <name type="scientific">Streptomyces cellulosae</name>
    <dbReference type="NCBI Taxonomy" id="1968"/>
    <lineage>
        <taxon>Bacteria</taxon>
        <taxon>Bacillati</taxon>
        <taxon>Actinomycetota</taxon>
        <taxon>Actinomycetes</taxon>
        <taxon>Kitasatosporales</taxon>
        <taxon>Streptomycetaceae</taxon>
        <taxon>Streptomyces</taxon>
    </lineage>
</organism>
<sequence length="91" mass="10613">MFRRLWLNRRTRSTHADNEGWVRGHRLYVHQQTEARAGQRDTTGARWQETRGTGRLAVVCNCGYSTGWIARENMPNLDQLRSEHGAPYETI</sequence>
<keyword evidence="2" id="KW-1185">Reference proteome</keyword>
<protein>
    <submittedName>
        <fullName evidence="1">Uncharacterized protein</fullName>
    </submittedName>
</protein>